<dbReference type="EMBL" id="CP045810">
    <property type="protein sequence ID" value="QHN40164.1"/>
    <property type="molecule type" value="Genomic_DNA"/>
</dbReference>
<protein>
    <submittedName>
        <fullName evidence="1">GNAT family N-acetyltransferase</fullName>
    </submittedName>
</protein>
<gene>
    <name evidence="1" type="ORF">GII30_14315</name>
</gene>
<dbReference type="GO" id="GO:0016747">
    <property type="term" value="F:acyltransferase activity, transferring groups other than amino-acyl groups"/>
    <property type="evidence" value="ECO:0007669"/>
    <property type="project" value="InterPro"/>
</dbReference>
<accession>A0A857KLC4</accession>
<dbReference type="InterPro" id="IPR016181">
    <property type="entry name" value="Acyl_CoA_acyltransferase"/>
</dbReference>
<dbReference type="SUPFAM" id="SSF55729">
    <property type="entry name" value="Acyl-CoA N-acyltransferases (Nat)"/>
    <property type="match status" value="1"/>
</dbReference>
<dbReference type="Gene3D" id="3.40.630.30">
    <property type="match status" value="1"/>
</dbReference>
<dbReference type="InterPro" id="IPR000182">
    <property type="entry name" value="GNAT_dom"/>
</dbReference>
<name>A0A857KLC4_9ACTN</name>
<dbReference type="AlphaFoldDB" id="A0A857KLC4"/>
<dbReference type="PROSITE" id="PS51186">
    <property type="entry name" value="GNAT"/>
    <property type="match status" value="1"/>
</dbReference>
<evidence type="ECO:0000313" key="1">
    <source>
        <dbReference type="EMBL" id="QHN40164.1"/>
    </source>
</evidence>
<sequence length="219" mass="24391">MTVRLVNLLGQDSRIWLEPALDVYVTAMNYPSGTQAHRAPLWREHISRPGWRAVGAIAKVTPQEAATPWAVARRMRAPVAMADNEILVGIAYGYRGAGDQWWNQQLRQGLRHAGAPTEYIERVTADYFELTELHVHPSAQGGGIGRHLLTRLLADRPEASVLLSTPENPAGPNRAWSLYRQMGFADVLRHFTFAGDPRPFAFLGRPLPLLDATEPAARR</sequence>
<organism evidence="1">
    <name type="scientific">Gordonia amarae</name>
    <dbReference type="NCBI Taxonomy" id="36821"/>
    <lineage>
        <taxon>Bacteria</taxon>
        <taxon>Bacillati</taxon>
        <taxon>Actinomycetota</taxon>
        <taxon>Actinomycetes</taxon>
        <taxon>Mycobacteriales</taxon>
        <taxon>Gordoniaceae</taxon>
        <taxon>Gordonia</taxon>
    </lineage>
</organism>
<dbReference type="RefSeq" id="WP_005186859.1">
    <property type="nucleotide sequence ID" value="NZ_CP045804.1"/>
</dbReference>
<dbReference type="Pfam" id="PF13508">
    <property type="entry name" value="Acetyltransf_7"/>
    <property type="match status" value="1"/>
</dbReference>
<reference evidence="1" key="1">
    <citation type="journal article" date="2021" name="Nat. Microbiol.">
        <title>Cocultivation of an ultrasmall environmental parasitic bacterium with lytic ability against bacteria associated with wastewater foams.</title>
        <authorList>
            <person name="Batinovic S."/>
            <person name="Rose J.J.A."/>
            <person name="Ratcliffe J."/>
            <person name="Seviour R.J."/>
            <person name="Petrovski S."/>
        </authorList>
    </citation>
    <scope>NUCLEOTIDE SEQUENCE</scope>
    <source>
        <strain evidence="1">CON44</strain>
    </source>
</reference>
<dbReference type="CDD" id="cd04301">
    <property type="entry name" value="NAT_SF"/>
    <property type="match status" value="1"/>
</dbReference>
<proteinExistence type="predicted"/>